<dbReference type="AlphaFoldDB" id="A0AAN8P012"/>
<dbReference type="Pfam" id="PF00355">
    <property type="entry name" value="Rieske"/>
    <property type="match status" value="1"/>
</dbReference>
<evidence type="ECO:0000313" key="6">
    <source>
        <dbReference type="EMBL" id="KAK6516127.1"/>
    </source>
</evidence>
<dbReference type="EMBL" id="JAVHJM010000003">
    <property type="protein sequence ID" value="KAK6516127.1"/>
    <property type="molecule type" value="Genomic_DNA"/>
</dbReference>
<dbReference type="InterPro" id="IPR017941">
    <property type="entry name" value="Rieske_2Fe-2S"/>
</dbReference>
<dbReference type="GO" id="GO:0051537">
    <property type="term" value="F:2 iron, 2 sulfur cluster binding"/>
    <property type="evidence" value="ECO:0007669"/>
    <property type="project" value="UniProtKB-KW"/>
</dbReference>
<sequence length="545" mass="60585">MSTNGTSTNPGLSFTSGHNDPVWIQSNPYTSWPRFKKFNESIETHTVIAGAGVAGISTAYELVKKGIKVVLLDAREVTSGESGRSNGILGDWLGMKWHDIIRLHGIENAKLIYESHRYAIRRVQEIAKELNIECDFKKLPGHISLPTRDELSEEIEAYNNLVGLTEAPAEALVDDVVSHSKTFRVMDYVTLHPTKYLHGILRYLSENHSDLFSCYTHTRVKAYKGDENGLSVEIDGRSVSIKAKNFVMAMNVPVRSRTYIMAHGYYRTYHIATTIPKADAPEYIISGSTHIPGFAASIAPHPEPNLKYLIITGGRHKTAHIHIENYEPHYTKLKKWVFENFPTANADPDFSWSSQIVDSNDHLAFIGREKPGTNIFVITGDSGAGLNYGVVGAKILSDQITGVKNTWENVYDASRKPKSKLFDQEIENVHLEELIAKSRETRDYSIDIEDLPPCTGAVISKDRTQYGMPLAIYKDEEGKTRQFTGLCTHAYGVLAWNPTEKTFDCALHGSRFDARTGRCVIGPANAGLKPDNDAAREAAAASVEI</sequence>
<evidence type="ECO:0000259" key="5">
    <source>
        <dbReference type="PROSITE" id="PS51296"/>
    </source>
</evidence>
<dbReference type="GO" id="GO:0046872">
    <property type="term" value="F:metal ion binding"/>
    <property type="evidence" value="ECO:0007669"/>
    <property type="project" value="UniProtKB-KW"/>
</dbReference>
<dbReference type="InterPro" id="IPR036922">
    <property type="entry name" value="Rieske_2Fe-2S_sf"/>
</dbReference>
<evidence type="ECO:0000256" key="3">
    <source>
        <dbReference type="ARBA" id="ARBA00023004"/>
    </source>
</evidence>
<accession>A0AAN8P012</accession>
<name>A0AAN8P012_9PEZI</name>
<keyword evidence="1" id="KW-0001">2Fe-2S</keyword>
<evidence type="ECO:0000313" key="7">
    <source>
        <dbReference type="Proteomes" id="UP001307849"/>
    </source>
</evidence>
<evidence type="ECO:0000256" key="4">
    <source>
        <dbReference type="ARBA" id="ARBA00023014"/>
    </source>
</evidence>
<comment type="caution">
    <text evidence="6">The sequence shown here is derived from an EMBL/GenBank/DDBJ whole genome shotgun (WGS) entry which is preliminary data.</text>
</comment>
<keyword evidence="3" id="KW-0408">Iron</keyword>
<dbReference type="SUPFAM" id="SSF50022">
    <property type="entry name" value="ISP domain"/>
    <property type="match status" value="1"/>
</dbReference>
<organism evidence="6 7">
    <name type="scientific">Arthrobotrys conoides</name>
    <dbReference type="NCBI Taxonomy" id="74498"/>
    <lineage>
        <taxon>Eukaryota</taxon>
        <taxon>Fungi</taxon>
        <taxon>Dikarya</taxon>
        <taxon>Ascomycota</taxon>
        <taxon>Pezizomycotina</taxon>
        <taxon>Orbiliomycetes</taxon>
        <taxon>Orbiliales</taxon>
        <taxon>Orbiliaceae</taxon>
        <taxon>Arthrobotrys</taxon>
    </lineage>
</organism>
<dbReference type="InterPro" id="IPR006076">
    <property type="entry name" value="FAD-dep_OxRdtase"/>
</dbReference>
<dbReference type="PROSITE" id="PS51296">
    <property type="entry name" value="RIESKE"/>
    <property type="match status" value="1"/>
</dbReference>
<dbReference type="Pfam" id="PF01266">
    <property type="entry name" value="DAO"/>
    <property type="match status" value="1"/>
</dbReference>
<reference evidence="6 7" key="1">
    <citation type="submission" date="2019-10" db="EMBL/GenBank/DDBJ databases">
        <authorList>
            <person name="Palmer J.M."/>
        </authorList>
    </citation>
    <scope>NUCLEOTIDE SEQUENCE [LARGE SCALE GENOMIC DNA]</scope>
    <source>
        <strain evidence="6 7">TWF506</strain>
    </source>
</reference>
<protein>
    <recommendedName>
        <fullName evidence="5">Rieske domain-containing protein</fullName>
    </recommendedName>
</protein>
<dbReference type="GO" id="GO:0005737">
    <property type="term" value="C:cytoplasm"/>
    <property type="evidence" value="ECO:0007669"/>
    <property type="project" value="TreeGrafter"/>
</dbReference>
<dbReference type="Proteomes" id="UP001307849">
    <property type="component" value="Unassembled WGS sequence"/>
</dbReference>
<evidence type="ECO:0000256" key="2">
    <source>
        <dbReference type="ARBA" id="ARBA00022723"/>
    </source>
</evidence>
<dbReference type="PANTHER" id="PTHR13847:SF281">
    <property type="entry name" value="FAD DEPENDENT OXIDOREDUCTASE DOMAIN-CONTAINING PROTEIN"/>
    <property type="match status" value="1"/>
</dbReference>
<keyword evidence="4" id="KW-0411">Iron-sulfur</keyword>
<dbReference type="InterPro" id="IPR036188">
    <property type="entry name" value="FAD/NAD-bd_sf"/>
</dbReference>
<evidence type="ECO:0000256" key="1">
    <source>
        <dbReference type="ARBA" id="ARBA00022714"/>
    </source>
</evidence>
<dbReference type="Gene3D" id="3.50.50.60">
    <property type="entry name" value="FAD/NAD(P)-binding domain"/>
    <property type="match status" value="1"/>
</dbReference>
<dbReference type="PANTHER" id="PTHR13847">
    <property type="entry name" value="SARCOSINE DEHYDROGENASE-RELATED"/>
    <property type="match status" value="1"/>
</dbReference>
<feature type="domain" description="Rieske" evidence="5">
    <location>
        <begin position="443"/>
        <end position="530"/>
    </location>
</feature>
<keyword evidence="2" id="KW-0479">Metal-binding</keyword>
<dbReference type="SUPFAM" id="SSF51905">
    <property type="entry name" value="FAD/NAD(P)-binding domain"/>
    <property type="match status" value="1"/>
</dbReference>
<proteinExistence type="predicted"/>
<dbReference type="Gene3D" id="3.30.9.10">
    <property type="entry name" value="D-Amino Acid Oxidase, subunit A, domain 2"/>
    <property type="match status" value="1"/>
</dbReference>
<gene>
    <name evidence="6" type="ORF">TWF506_006037</name>
</gene>
<dbReference type="Gene3D" id="2.102.10.10">
    <property type="entry name" value="Rieske [2Fe-2S] iron-sulphur domain"/>
    <property type="match status" value="1"/>
</dbReference>
<keyword evidence="7" id="KW-1185">Reference proteome</keyword>